<accession>A0A1Y3BIR9</accession>
<evidence type="ECO:0000313" key="2">
    <source>
        <dbReference type="Proteomes" id="UP000194236"/>
    </source>
</evidence>
<gene>
    <name evidence="1" type="ORF">BLA29_007301</name>
</gene>
<dbReference type="AlphaFoldDB" id="A0A1Y3BIR9"/>
<evidence type="ECO:0000313" key="1">
    <source>
        <dbReference type="EMBL" id="OTF79798.1"/>
    </source>
</evidence>
<dbReference type="EMBL" id="MUJZ01021322">
    <property type="protein sequence ID" value="OTF79798.1"/>
    <property type="molecule type" value="Genomic_DNA"/>
</dbReference>
<keyword evidence="2" id="KW-1185">Reference proteome</keyword>
<proteinExistence type="predicted"/>
<sequence length="79" mass="8576">MANFVGSGGLNSACVVSHFVSRAMTESILARLSVRMIEIDRLETSAHFPLPDVAKHIACNSGCETVVKKFGELIQKRSI</sequence>
<name>A0A1Y3BIR9_EURMA</name>
<organism evidence="1 2">
    <name type="scientific">Euroglyphus maynei</name>
    <name type="common">Mayne's house dust mite</name>
    <dbReference type="NCBI Taxonomy" id="6958"/>
    <lineage>
        <taxon>Eukaryota</taxon>
        <taxon>Metazoa</taxon>
        <taxon>Ecdysozoa</taxon>
        <taxon>Arthropoda</taxon>
        <taxon>Chelicerata</taxon>
        <taxon>Arachnida</taxon>
        <taxon>Acari</taxon>
        <taxon>Acariformes</taxon>
        <taxon>Sarcoptiformes</taxon>
        <taxon>Astigmata</taxon>
        <taxon>Psoroptidia</taxon>
        <taxon>Analgoidea</taxon>
        <taxon>Pyroglyphidae</taxon>
        <taxon>Pyroglyphinae</taxon>
        <taxon>Euroglyphus</taxon>
    </lineage>
</organism>
<protein>
    <submittedName>
        <fullName evidence="1">Uncharacterized protein</fullName>
    </submittedName>
</protein>
<dbReference type="Proteomes" id="UP000194236">
    <property type="component" value="Unassembled WGS sequence"/>
</dbReference>
<comment type="caution">
    <text evidence="1">The sequence shown here is derived from an EMBL/GenBank/DDBJ whole genome shotgun (WGS) entry which is preliminary data.</text>
</comment>
<reference evidence="1 2" key="1">
    <citation type="submission" date="2017-03" db="EMBL/GenBank/DDBJ databases">
        <title>Genome Survey of Euroglyphus maynei.</title>
        <authorList>
            <person name="Arlian L.G."/>
            <person name="Morgan M.S."/>
            <person name="Rider S.D."/>
        </authorList>
    </citation>
    <scope>NUCLEOTIDE SEQUENCE [LARGE SCALE GENOMIC DNA]</scope>
    <source>
        <strain evidence="1">Arlian Lab</strain>
        <tissue evidence="1">Whole body</tissue>
    </source>
</reference>